<dbReference type="AlphaFoldDB" id="A0A658R296"/>
<sequence length="157" mass="16748">MSGDRPRARTRASVSAAARPVMMLLTRLEGVRQVAPGRWRAMCPAHEGHRPALAITETADGTVLMHCFAGCGVTEIAAALELNLADLFPPDWRDGPGGTQRTLTPCVLIQLDLVDVTLERIDEIGSNGHGCFGRAVQRGVHAAIGVLGSSRLAMWAK</sequence>
<evidence type="ECO:0008006" key="3">
    <source>
        <dbReference type="Google" id="ProtNLM"/>
    </source>
</evidence>
<proteinExistence type="predicted"/>
<evidence type="ECO:0000313" key="1">
    <source>
        <dbReference type="EMBL" id="SAL40322.1"/>
    </source>
</evidence>
<dbReference type="Proteomes" id="UP000198263">
    <property type="component" value="Unassembled WGS sequence"/>
</dbReference>
<accession>A0A658R296</accession>
<name>A0A658R296_9BURK</name>
<evidence type="ECO:0000313" key="2">
    <source>
        <dbReference type="Proteomes" id="UP000198263"/>
    </source>
</evidence>
<gene>
    <name evidence="1" type="ORF">AWB72_04220</name>
</gene>
<protein>
    <recommendedName>
        <fullName evidence="3">Virulence-associated protein E</fullName>
    </recommendedName>
</protein>
<reference evidence="1 2" key="1">
    <citation type="submission" date="2016-01" db="EMBL/GenBank/DDBJ databases">
        <authorList>
            <person name="Peeters C."/>
        </authorList>
    </citation>
    <scope>NUCLEOTIDE SEQUENCE [LARGE SCALE GENOMIC DNA]</scope>
    <source>
        <strain evidence="1">LMG 29315</strain>
    </source>
</reference>
<organism evidence="1 2">
    <name type="scientific">Caballeronia concitans</name>
    <dbReference type="NCBI Taxonomy" id="1777133"/>
    <lineage>
        <taxon>Bacteria</taxon>
        <taxon>Pseudomonadati</taxon>
        <taxon>Pseudomonadota</taxon>
        <taxon>Betaproteobacteria</taxon>
        <taxon>Burkholderiales</taxon>
        <taxon>Burkholderiaceae</taxon>
        <taxon>Caballeronia</taxon>
    </lineage>
</organism>
<keyword evidence="2" id="KW-1185">Reference proteome</keyword>
<dbReference type="EMBL" id="FCNV02000010">
    <property type="protein sequence ID" value="SAL40322.1"/>
    <property type="molecule type" value="Genomic_DNA"/>
</dbReference>
<comment type="caution">
    <text evidence="1">The sequence shown here is derived from an EMBL/GenBank/DDBJ whole genome shotgun (WGS) entry which is preliminary data.</text>
</comment>